<comment type="caution">
    <text evidence="1">The sequence shown here is derived from an EMBL/GenBank/DDBJ whole genome shotgun (WGS) entry which is preliminary data.</text>
</comment>
<reference evidence="1" key="1">
    <citation type="submission" date="2020-05" db="EMBL/GenBank/DDBJ databases">
        <title>Large-scale comparative analyses of tick genomes elucidate their genetic diversity and vector capacities.</title>
        <authorList>
            <person name="Jia N."/>
            <person name="Wang J."/>
            <person name="Shi W."/>
            <person name="Du L."/>
            <person name="Sun Y."/>
            <person name="Zhan W."/>
            <person name="Jiang J."/>
            <person name="Wang Q."/>
            <person name="Zhang B."/>
            <person name="Ji P."/>
            <person name="Sakyi L.B."/>
            <person name="Cui X."/>
            <person name="Yuan T."/>
            <person name="Jiang B."/>
            <person name="Yang W."/>
            <person name="Lam T.T.-Y."/>
            <person name="Chang Q."/>
            <person name="Ding S."/>
            <person name="Wang X."/>
            <person name="Zhu J."/>
            <person name="Ruan X."/>
            <person name="Zhao L."/>
            <person name="Wei J."/>
            <person name="Que T."/>
            <person name="Du C."/>
            <person name="Cheng J."/>
            <person name="Dai P."/>
            <person name="Han X."/>
            <person name="Huang E."/>
            <person name="Gao Y."/>
            <person name="Liu J."/>
            <person name="Shao H."/>
            <person name="Ye R."/>
            <person name="Li L."/>
            <person name="Wei W."/>
            <person name="Wang X."/>
            <person name="Wang C."/>
            <person name="Yang T."/>
            <person name="Huo Q."/>
            <person name="Li W."/>
            <person name="Guo W."/>
            <person name="Chen H."/>
            <person name="Zhou L."/>
            <person name="Ni X."/>
            <person name="Tian J."/>
            <person name="Zhou Y."/>
            <person name="Sheng Y."/>
            <person name="Liu T."/>
            <person name="Pan Y."/>
            <person name="Xia L."/>
            <person name="Li J."/>
            <person name="Zhao F."/>
            <person name="Cao W."/>
        </authorList>
    </citation>
    <scope>NUCLEOTIDE SEQUENCE</scope>
    <source>
        <strain evidence="1">Dsil-2018</strain>
    </source>
</reference>
<gene>
    <name evidence="1" type="ORF">HPB49_005286</name>
</gene>
<organism evidence="1 2">
    <name type="scientific">Dermacentor silvarum</name>
    <name type="common">Tick</name>
    <dbReference type="NCBI Taxonomy" id="543639"/>
    <lineage>
        <taxon>Eukaryota</taxon>
        <taxon>Metazoa</taxon>
        <taxon>Ecdysozoa</taxon>
        <taxon>Arthropoda</taxon>
        <taxon>Chelicerata</taxon>
        <taxon>Arachnida</taxon>
        <taxon>Acari</taxon>
        <taxon>Parasitiformes</taxon>
        <taxon>Ixodida</taxon>
        <taxon>Ixodoidea</taxon>
        <taxon>Ixodidae</taxon>
        <taxon>Rhipicephalinae</taxon>
        <taxon>Dermacentor</taxon>
    </lineage>
</organism>
<sequence length="90" mass="9998">MWFTVVVHSRPLVKQLERGRPIDNCVYCCAAEDSCGPTTLDWQPLSASSYAVGMLSGALAVRDIRQPAQDVLHVEPSERSLHRVLFCPDT</sequence>
<dbReference type="Proteomes" id="UP000821865">
    <property type="component" value="Chromosome 9"/>
</dbReference>
<name>A0ACB8C2B7_DERSI</name>
<proteinExistence type="predicted"/>
<protein>
    <submittedName>
        <fullName evidence="1">Uncharacterized protein</fullName>
    </submittedName>
</protein>
<keyword evidence="2" id="KW-1185">Reference proteome</keyword>
<evidence type="ECO:0000313" key="1">
    <source>
        <dbReference type="EMBL" id="KAH7932965.1"/>
    </source>
</evidence>
<evidence type="ECO:0000313" key="2">
    <source>
        <dbReference type="Proteomes" id="UP000821865"/>
    </source>
</evidence>
<dbReference type="EMBL" id="CM023478">
    <property type="protein sequence ID" value="KAH7932965.1"/>
    <property type="molecule type" value="Genomic_DNA"/>
</dbReference>
<accession>A0ACB8C2B7</accession>